<dbReference type="PROSITE" id="PS50021">
    <property type="entry name" value="CH"/>
    <property type="match status" value="1"/>
</dbReference>
<feature type="region of interest" description="Disordered" evidence="1">
    <location>
        <begin position="167"/>
        <end position="203"/>
    </location>
</feature>
<feature type="compositionally biased region" description="Polar residues" evidence="1">
    <location>
        <begin position="360"/>
        <end position="375"/>
    </location>
</feature>
<dbReference type="GO" id="GO:0051015">
    <property type="term" value="F:actin filament binding"/>
    <property type="evidence" value="ECO:0007669"/>
    <property type="project" value="TreeGrafter"/>
</dbReference>
<dbReference type="STRING" id="396776.A0A0J8RQW7"/>
<evidence type="ECO:0000256" key="1">
    <source>
        <dbReference type="SAM" id="MobiDB-lite"/>
    </source>
</evidence>
<dbReference type="SUPFAM" id="SSF47576">
    <property type="entry name" value="Calponin-homology domain, CH-domain"/>
    <property type="match status" value="1"/>
</dbReference>
<sequence length="596" mass="67882">MASVTSLDKDLRSLRLSRYTPQAANEIRDWIEEVLQERLPPGDFLEALKDGVALCRLVNLAVGSPGVKYKVSTMPFVQMENISHFLHACQMAPLSLQPHDVFLTVDLYESKDPAQVLPMPHCIQSESPYHPASTVSTRNWQDQDQTGFQSNAPHLVEIAELATSAMSGSKPFSPISGRSSPEKRPPASPSSPGSAKISAWSTKTEEATTLPAWNIHQYGYMGGASQGNLGISFGARRQITSQTPPVPSLAEKERRRKEAAEEERRRRKAEEAERQRQLEREAEEQRAREEEERRWEEETRKLREKERLAVEEEKRQWEAEQRQWEEEDRRRQQEEREAEERLEKERQRKRGLADARLNGQFLSQYQAGQRSNRGTSPGEPAPTPESERIKALERELELAKERERQYERERQELARSRQVSSTSNASQDSARSRPPPKPARPSYDLTSQEEERKLLRSEWQANQDAASTFEHAPPALPPRSLPEPPVSPRPLPDPANYPKTRTDRFLATNPAPQATQPASHRPPEFSTEAVVDEENRRRVASTQKTRAGGWASKSLLEREMERERERQREWEENQKHTREAAKSGVNTAGTGPGEGG</sequence>
<feature type="compositionally biased region" description="Pro residues" evidence="1">
    <location>
        <begin position="474"/>
        <end position="495"/>
    </location>
</feature>
<evidence type="ECO:0000259" key="2">
    <source>
        <dbReference type="PROSITE" id="PS50021"/>
    </source>
</evidence>
<dbReference type="Pfam" id="PF00307">
    <property type="entry name" value="CH"/>
    <property type="match status" value="1"/>
</dbReference>
<dbReference type="EMBL" id="DS016998">
    <property type="protein sequence ID" value="KMU87505.1"/>
    <property type="molecule type" value="Genomic_DNA"/>
</dbReference>
<dbReference type="eggNOG" id="KOG2046">
    <property type="taxonomic scope" value="Eukaryota"/>
</dbReference>
<dbReference type="Gene3D" id="1.10.418.10">
    <property type="entry name" value="Calponin-like domain"/>
    <property type="match status" value="1"/>
</dbReference>
<protein>
    <recommendedName>
        <fullName evidence="2">Calponin-homology (CH) domain-containing protein</fullName>
    </recommendedName>
</protein>
<name>A0A0J8RQW7_COCIT</name>
<dbReference type="InterPro" id="IPR001715">
    <property type="entry name" value="CH_dom"/>
</dbReference>
<evidence type="ECO:0000313" key="3">
    <source>
        <dbReference type="EMBL" id="KMU87505.1"/>
    </source>
</evidence>
<dbReference type="InterPro" id="IPR050606">
    <property type="entry name" value="Calponin-like"/>
</dbReference>
<proteinExistence type="predicted"/>
<dbReference type="AlphaFoldDB" id="A0A0J8RQW7"/>
<dbReference type="VEuPathDB" id="FungiDB:CIHG_05301"/>
<dbReference type="SMART" id="SM00033">
    <property type="entry name" value="CH"/>
    <property type="match status" value="1"/>
</dbReference>
<feature type="compositionally biased region" description="Basic and acidic residues" evidence="1">
    <location>
        <begin position="250"/>
        <end position="346"/>
    </location>
</feature>
<dbReference type="PANTHER" id="PTHR47385:SF14">
    <property type="entry name" value="TRANSGELIN"/>
    <property type="match status" value="1"/>
</dbReference>
<gene>
    <name evidence="3" type="ORF">CIHG_05301</name>
</gene>
<feature type="domain" description="Calponin-homology (CH)" evidence="2">
    <location>
        <begin position="21"/>
        <end position="131"/>
    </location>
</feature>
<feature type="compositionally biased region" description="Basic and acidic residues" evidence="1">
    <location>
        <begin position="555"/>
        <end position="581"/>
    </location>
</feature>
<dbReference type="OrthoDB" id="21595at2759"/>
<dbReference type="PRINTS" id="PR00888">
    <property type="entry name" value="SM22CALPONIN"/>
</dbReference>
<dbReference type="InterPro" id="IPR036872">
    <property type="entry name" value="CH_dom_sf"/>
</dbReference>
<feature type="compositionally biased region" description="Low complexity" evidence="1">
    <location>
        <begin position="507"/>
        <end position="518"/>
    </location>
</feature>
<dbReference type="GO" id="GO:0007015">
    <property type="term" value="P:actin filament organization"/>
    <property type="evidence" value="ECO:0007669"/>
    <property type="project" value="TreeGrafter"/>
</dbReference>
<dbReference type="InterPro" id="IPR003096">
    <property type="entry name" value="SM22_calponin"/>
</dbReference>
<evidence type="ECO:0000313" key="4">
    <source>
        <dbReference type="Proteomes" id="UP000054563"/>
    </source>
</evidence>
<feature type="region of interest" description="Disordered" evidence="1">
    <location>
        <begin position="241"/>
        <end position="596"/>
    </location>
</feature>
<dbReference type="PANTHER" id="PTHR47385">
    <property type="entry name" value="CALPONIN"/>
    <property type="match status" value="1"/>
</dbReference>
<reference evidence="4" key="1">
    <citation type="journal article" date="2010" name="Genome Res.">
        <title>Population genomic sequencing of Coccidioides fungi reveals recent hybridization and transposon control.</title>
        <authorList>
            <person name="Neafsey D.E."/>
            <person name="Barker B.M."/>
            <person name="Sharpton T.J."/>
            <person name="Stajich J.E."/>
            <person name="Park D.J."/>
            <person name="Whiston E."/>
            <person name="Hung C.-Y."/>
            <person name="McMahan C."/>
            <person name="White J."/>
            <person name="Sykes S."/>
            <person name="Heiman D."/>
            <person name="Young S."/>
            <person name="Zeng Q."/>
            <person name="Abouelleil A."/>
            <person name="Aftuck L."/>
            <person name="Bessette D."/>
            <person name="Brown A."/>
            <person name="FitzGerald M."/>
            <person name="Lui A."/>
            <person name="Macdonald J.P."/>
            <person name="Priest M."/>
            <person name="Orbach M.J."/>
            <person name="Galgiani J.N."/>
            <person name="Kirkland T.N."/>
            <person name="Cole G.T."/>
            <person name="Birren B.W."/>
            <person name="Henn M.R."/>
            <person name="Taylor J.W."/>
            <person name="Rounsley S.D."/>
        </authorList>
    </citation>
    <scope>NUCLEOTIDE SEQUENCE [LARGE SCALE GENOMIC DNA]</scope>
    <source>
        <strain evidence="4">H538.4</strain>
    </source>
</reference>
<organism evidence="3 4">
    <name type="scientific">Coccidioides immitis H538.4</name>
    <dbReference type="NCBI Taxonomy" id="396776"/>
    <lineage>
        <taxon>Eukaryota</taxon>
        <taxon>Fungi</taxon>
        <taxon>Dikarya</taxon>
        <taxon>Ascomycota</taxon>
        <taxon>Pezizomycotina</taxon>
        <taxon>Eurotiomycetes</taxon>
        <taxon>Eurotiomycetidae</taxon>
        <taxon>Onygenales</taxon>
        <taxon>Onygenaceae</taxon>
        <taxon>Coccidioides</taxon>
    </lineage>
</organism>
<feature type="compositionally biased region" description="Basic and acidic residues" evidence="1">
    <location>
        <begin position="385"/>
        <end position="415"/>
    </location>
</feature>
<dbReference type="Proteomes" id="UP000054563">
    <property type="component" value="Unassembled WGS sequence"/>
</dbReference>
<feature type="compositionally biased region" description="Polar residues" evidence="1">
    <location>
        <begin position="417"/>
        <end position="428"/>
    </location>
</feature>
<accession>A0A0J8RQW7</accession>
<dbReference type="GO" id="GO:0015629">
    <property type="term" value="C:actin cytoskeleton"/>
    <property type="evidence" value="ECO:0007669"/>
    <property type="project" value="TreeGrafter"/>
</dbReference>